<keyword evidence="9 10" id="KW-1208">Phospholipid metabolism</keyword>
<feature type="transmembrane region" description="Helical" evidence="10">
    <location>
        <begin position="146"/>
        <end position="165"/>
    </location>
</feature>
<organism evidence="11 12">
    <name type="scientific">Compostibacter hankyongensis</name>
    <dbReference type="NCBI Taxonomy" id="1007089"/>
    <lineage>
        <taxon>Bacteria</taxon>
        <taxon>Pseudomonadati</taxon>
        <taxon>Bacteroidota</taxon>
        <taxon>Chitinophagia</taxon>
        <taxon>Chitinophagales</taxon>
        <taxon>Chitinophagaceae</taxon>
        <taxon>Compostibacter</taxon>
    </lineage>
</organism>
<dbReference type="InterPro" id="IPR003811">
    <property type="entry name" value="G3P_acylTferase_PlsY"/>
</dbReference>
<evidence type="ECO:0000256" key="6">
    <source>
        <dbReference type="ARBA" id="ARBA00023098"/>
    </source>
</evidence>
<dbReference type="Proteomes" id="UP001501207">
    <property type="component" value="Unassembled WGS sequence"/>
</dbReference>
<evidence type="ECO:0000313" key="12">
    <source>
        <dbReference type="Proteomes" id="UP001501207"/>
    </source>
</evidence>
<name>A0ABP8G8Z5_9BACT</name>
<keyword evidence="12" id="KW-1185">Reference proteome</keyword>
<keyword evidence="1 10" id="KW-1003">Cell membrane</keyword>
<dbReference type="HAMAP" id="MF_01043">
    <property type="entry name" value="PlsY"/>
    <property type="match status" value="1"/>
</dbReference>
<comment type="pathway">
    <text evidence="10">Lipid metabolism; phospholipid metabolism.</text>
</comment>
<evidence type="ECO:0000256" key="5">
    <source>
        <dbReference type="ARBA" id="ARBA00022989"/>
    </source>
</evidence>
<feature type="transmembrane region" description="Helical" evidence="10">
    <location>
        <begin position="52"/>
        <end position="74"/>
    </location>
</feature>
<dbReference type="PANTHER" id="PTHR30309:SF0">
    <property type="entry name" value="GLYCEROL-3-PHOSPHATE ACYLTRANSFERASE-RELATED"/>
    <property type="match status" value="1"/>
</dbReference>
<gene>
    <name evidence="10 11" type="primary">plsY</name>
    <name evidence="11" type="ORF">GCM10023143_33540</name>
</gene>
<accession>A0ABP8G8Z5</accession>
<dbReference type="Pfam" id="PF02660">
    <property type="entry name" value="G3P_acyltransf"/>
    <property type="match status" value="1"/>
</dbReference>
<comment type="similarity">
    <text evidence="10">Belongs to the PlsY family.</text>
</comment>
<dbReference type="EMBL" id="BAABFN010000022">
    <property type="protein sequence ID" value="GAA4319832.1"/>
    <property type="molecule type" value="Genomic_DNA"/>
</dbReference>
<comment type="catalytic activity">
    <reaction evidence="10">
        <text>an acyl phosphate + sn-glycerol 3-phosphate = a 1-acyl-sn-glycero-3-phosphate + phosphate</text>
        <dbReference type="Rhea" id="RHEA:34075"/>
        <dbReference type="ChEBI" id="CHEBI:43474"/>
        <dbReference type="ChEBI" id="CHEBI:57597"/>
        <dbReference type="ChEBI" id="CHEBI:57970"/>
        <dbReference type="ChEBI" id="CHEBI:59918"/>
        <dbReference type="EC" id="2.3.1.275"/>
    </reaction>
</comment>
<proteinExistence type="inferred from homology"/>
<keyword evidence="5 10" id="KW-1133">Transmembrane helix</keyword>
<evidence type="ECO:0000256" key="8">
    <source>
        <dbReference type="ARBA" id="ARBA00023209"/>
    </source>
</evidence>
<evidence type="ECO:0000256" key="1">
    <source>
        <dbReference type="ARBA" id="ARBA00022475"/>
    </source>
</evidence>
<feature type="transmembrane region" description="Helical" evidence="10">
    <location>
        <begin position="171"/>
        <end position="187"/>
    </location>
</feature>
<comment type="subcellular location">
    <subcellularLocation>
        <location evidence="10">Cell membrane</location>
        <topology evidence="10">Multi-pass membrane protein</topology>
    </subcellularLocation>
</comment>
<keyword evidence="8 10" id="KW-0594">Phospholipid biosynthesis</keyword>
<comment type="function">
    <text evidence="10">Catalyzes the transfer of an acyl group from acyl-phosphate (acyl-PO(4)) to glycerol-3-phosphate (G3P) to form lysophosphatidic acid (LPA). This enzyme utilizes acyl-phosphate as fatty acyl donor, but not acyl-CoA or acyl-ACP.</text>
</comment>
<protein>
    <recommendedName>
        <fullName evidence="10">Glycerol-3-phosphate acyltransferase</fullName>
    </recommendedName>
    <alternativeName>
        <fullName evidence="10">Acyl-PO4 G3P acyltransferase</fullName>
    </alternativeName>
    <alternativeName>
        <fullName evidence="10">Acyl-phosphate--glycerol-3-phosphate acyltransferase</fullName>
    </alternativeName>
    <alternativeName>
        <fullName evidence="10">G3P acyltransferase</fullName>
        <shortName evidence="10">GPAT</shortName>
        <ecNumber evidence="10">2.3.1.275</ecNumber>
    </alternativeName>
    <alternativeName>
        <fullName evidence="10">Lysophosphatidic acid synthase</fullName>
        <shortName evidence="10">LPA synthase</shortName>
    </alternativeName>
</protein>
<dbReference type="RefSeq" id="WP_344981539.1">
    <property type="nucleotide sequence ID" value="NZ_BAABFN010000022.1"/>
</dbReference>
<evidence type="ECO:0000256" key="4">
    <source>
        <dbReference type="ARBA" id="ARBA00022692"/>
    </source>
</evidence>
<dbReference type="NCBIfam" id="TIGR00023">
    <property type="entry name" value="glycerol-3-phosphate 1-O-acyltransferase PlsY"/>
    <property type="match status" value="1"/>
</dbReference>
<dbReference type="SMART" id="SM01207">
    <property type="entry name" value="G3P_acyltransf"/>
    <property type="match status" value="1"/>
</dbReference>
<comment type="caution">
    <text evidence="11">The sequence shown here is derived from an EMBL/GenBank/DDBJ whole genome shotgun (WGS) entry which is preliminary data.</text>
</comment>
<evidence type="ECO:0000256" key="2">
    <source>
        <dbReference type="ARBA" id="ARBA00022516"/>
    </source>
</evidence>
<evidence type="ECO:0000256" key="10">
    <source>
        <dbReference type="HAMAP-Rule" id="MF_01043"/>
    </source>
</evidence>
<evidence type="ECO:0000256" key="9">
    <source>
        <dbReference type="ARBA" id="ARBA00023264"/>
    </source>
</evidence>
<evidence type="ECO:0000256" key="7">
    <source>
        <dbReference type="ARBA" id="ARBA00023136"/>
    </source>
</evidence>
<reference evidence="12" key="1">
    <citation type="journal article" date="2019" name="Int. J. Syst. Evol. Microbiol.">
        <title>The Global Catalogue of Microorganisms (GCM) 10K type strain sequencing project: providing services to taxonomists for standard genome sequencing and annotation.</title>
        <authorList>
            <consortium name="The Broad Institute Genomics Platform"/>
            <consortium name="The Broad Institute Genome Sequencing Center for Infectious Disease"/>
            <person name="Wu L."/>
            <person name="Ma J."/>
        </authorList>
    </citation>
    <scope>NUCLEOTIDE SEQUENCE [LARGE SCALE GENOMIC DNA]</scope>
    <source>
        <strain evidence="12">JCM 17664</strain>
    </source>
</reference>
<dbReference type="EC" id="2.3.1.275" evidence="10"/>
<keyword evidence="7 10" id="KW-0472">Membrane</keyword>
<keyword evidence="2 10" id="KW-0444">Lipid biosynthesis</keyword>
<feature type="transmembrane region" description="Helical" evidence="10">
    <location>
        <begin position="86"/>
        <end position="106"/>
    </location>
</feature>
<sequence>MSEVLLILLAYLVGSVSNAVWVSKRFFRMDIREYGSGNAGATNTFRVLGPRAGTFVMIMDMIKGIIAVKLALIIPYYAEPEHLTQLINFQIGLGLAAVVGHIFPIWADFRGGKGIATLFGMVLAIQPLIALSCVGVFLLMLFLTRYVSLSSILASVAFPILLIFIFREQELFYKLFAIAIALLVILTHQKNIGRLLNGSENKVPLFRNRRRREAD</sequence>
<keyword evidence="4 10" id="KW-0812">Transmembrane</keyword>
<comment type="subunit">
    <text evidence="10">Probably interacts with PlsX.</text>
</comment>
<evidence type="ECO:0000313" key="11">
    <source>
        <dbReference type="EMBL" id="GAA4319832.1"/>
    </source>
</evidence>
<keyword evidence="6 10" id="KW-0443">Lipid metabolism</keyword>
<evidence type="ECO:0000256" key="3">
    <source>
        <dbReference type="ARBA" id="ARBA00022679"/>
    </source>
</evidence>
<feature type="transmembrane region" description="Helical" evidence="10">
    <location>
        <begin position="118"/>
        <end position="139"/>
    </location>
</feature>
<dbReference type="PANTHER" id="PTHR30309">
    <property type="entry name" value="INNER MEMBRANE PROTEIN YGIH"/>
    <property type="match status" value="1"/>
</dbReference>
<keyword evidence="3 10" id="KW-0808">Transferase</keyword>